<dbReference type="SUPFAM" id="SSF56112">
    <property type="entry name" value="Protein kinase-like (PK-like)"/>
    <property type="match status" value="1"/>
</dbReference>
<dbReference type="PROSITE" id="PS00108">
    <property type="entry name" value="PROTEIN_KINASE_ST"/>
    <property type="match status" value="1"/>
</dbReference>
<protein>
    <recommendedName>
        <fullName evidence="7">Protein kinase domain-containing protein</fullName>
    </recommendedName>
</protein>
<reference evidence="8" key="1">
    <citation type="submission" date="2018-11" db="EMBL/GenBank/DDBJ databases">
        <authorList>
            <consortium name="Pathogen Informatics"/>
        </authorList>
    </citation>
    <scope>NUCLEOTIDE SEQUENCE [LARGE SCALE GENOMIC DNA]</scope>
</reference>
<accession>A0A3P8ADP0</accession>
<dbReference type="EMBL" id="UZAH01027785">
    <property type="protein sequence ID" value="VDO94987.1"/>
    <property type="molecule type" value="Genomic_DNA"/>
</dbReference>
<gene>
    <name evidence="8" type="ORF">HPBE_LOCUS13124</name>
</gene>
<keyword evidence="2" id="KW-0808">Transferase</keyword>
<keyword evidence="3" id="KW-0547">Nucleotide-binding</keyword>
<sequence>MSVRTRRNRHQHYIYCKIQTQLRPCSSSGFRCLAVIERASSSSSSTTDFARSSGSTANDTPFPDLAEDERFGTIYIGVGMKVGCKSISFASLDPSILSSVNELLTEFDKYQALFPHSKAMEDDCRKRKGTAFTKQMLDKVTLLITWLNTVDDLASKITQLGTVFEVSRVPEGEKHWPRPLHSASWTVGLRDARPVFEAFVKRSLIHRGMKRVVARVWEVCERTVMKTAILLQPPIASYAHAASRQRTMSLFPFQMERYNEMFNYTLTSEKAKAIHLPSVGPMFIFVLGVRLELAREWLSVRSKWEIPDGAEMDVLTMDTLIEDCRDCVDEAVRAKLFFLDVIQSICPKGKKGKLCTADFDDSLKDVFQKYLSYVERWCDSVALNGDLGRLFYRLEEEWRTAFQCSLHIHSGLAMLSSSFWYVPDHEDRSVDETDNGYDRYAVPLFVAEIGQYLYYSQTKEQTTMFDAFRAYNSVIREVKERSARLVALLRGALLDLHDAAGYVVTQPLETVLSESVAVCVLVDSASADKALAQDLVTALAEGRRPDIGKVILHRDVCRYVGDSYLAEFGSELASRGLDVIHQWKELVTVMKPQPSPHIPLWASHAFNFIHFLTDPKYTEYLLDIQFQVSCLLPRATVMNLYLTNLSMDDLGSQTILYISHNSRESLAGGTFGTVYKALNVDAQCVIAVKEIRVKRDVLKILQGEVDILRNLSHKNLVKYYGCEDEVLIMMEYCSEGTLERVCREGLDEELVRRYTNSLLRAVAYMHSQKIVHRDIKPANIFLDLHCVLKLGDFGCSVRLHDQATVYGEIAEYAGTVQYMAPEVLTYGGMTEDGKYRGYGRAIDIWSIGCVVLEMLKYLITSMIPSTFIALFCCDQNSSARRDSNPHEFRLVLGC</sequence>
<evidence type="ECO:0000256" key="3">
    <source>
        <dbReference type="ARBA" id="ARBA00022741"/>
    </source>
</evidence>
<feature type="domain" description="Protein kinase" evidence="7">
    <location>
        <begin position="660"/>
        <end position="894"/>
    </location>
</feature>
<evidence type="ECO:0000259" key="7">
    <source>
        <dbReference type="PROSITE" id="PS50011"/>
    </source>
</evidence>
<dbReference type="Gene3D" id="1.10.510.10">
    <property type="entry name" value="Transferase(Phosphotransferase) domain 1"/>
    <property type="match status" value="1"/>
</dbReference>
<keyword evidence="4" id="KW-0418">Kinase</keyword>
<dbReference type="InterPro" id="IPR045801">
    <property type="entry name" value="MEKK4_N"/>
</dbReference>
<dbReference type="InterPro" id="IPR000719">
    <property type="entry name" value="Prot_kinase_dom"/>
</dbReference>
<dbReference type="PROSITE" id="PS50011">
    <property type="entry name" value="PROTEIN_KINASE_DOM"/>
    <property type="match status" value="1"/>
</dbReference>
<dbReference type="InterPro" id="IPR011009">
    <property type="entry name" value="Kinase-like_dom_sf"/>
</dbReference>
<dbReference type="GO" id="GO:0000165">
    <property type="term" value="P:MAPK cascade"/>
    <property type="evidence" value="ECO:0007669"/>
    <property type="project" value="InterPro"/>
</dbReference>
<evidence type="ECO:0000256" key="6">
    <source>
        <dbReference type="SAM" id="MobiDB-lite"/>
    </source>
</evidence>
<evidence type="ECO:0000256" key="5">
    <source>
        <dbReference type="ARBA" id="ARBA00022840"/>
    </source>
</evidence>
<evidence type="ECO:0000256" key="1">
    <source>
        <dbReference type="ARBA" id="ARBA00022527"/>
    </source>
</evidence>
<dbReference type="PANTHER" id="PTHR11584:SF394">
    <property type="entry name" value="APOPTOTIC SIGNAL-REGULATING KINASE 1, ISOFORM C"/>
    <property type="match status" value="1"/>
</dbReference>
<name>A0A3P8ADP0_HELPZ</name>
<dbReference type="SMART" id="SM00220">
    <property type="entry name" value="S_TKc"/>
    <property type="match status" value="1"/>
</dbReference>
<dbReference type="AlphaFoldDB" id="A0A3P8ADP0"/>
<evidence type="ECO:0000256" key="4">
    <source>
        <dbReference type="ARBA" id="ARBA00022777"/>
    </source>
</evidence>
<dbReference type="GO" id="GO:0004674">
    <property type="term" value="F:protein serine/threonine kinase activity"/>
    <property type="evidence" value="ECO:0007669"/>
    <property type="project" value="UniProtKB-KW"/>
</dbReference>
<dbReference type="InterPro" id="IPR008271">
    <property type="entry name" value="Ser/Thr_kinase_AS"/>
</dbReference>
<keyword evidence="1" id="KW-0723">Serine/threonine-protein kinase</keyword>
<dbReference type="Pfam" id="PF19431">
    <property type="entry name" value="MEKK4_N"/>
    <property type="match status" value="1"/>
</dbReference>
<feature type="region of interest" description="Disordered" evidence="6">
    <location>
        <begin position="44"/>
        <end position="64"/>
    </location>
</feature>
<organism evidence="8">
    <name type="scientific">Heligmosomoides polygyrus</name>
    <name type="common">Parasitic roundworm</name>
    <dbReference type="NCBI Taxonomy" id="6339"/>
    <lineage>
        <taxon>Eukaryota</taxon>
        <taxon>Metazoa</taxon>
        <taxon>Ecdysozoa</taxon>
        <taxon>Nematoda</taxon>
        <taxon>Chromadorea</taxon>
        <taxon>Rhabditida</taxon>
        <taxon>Rhabditina</taxon>
        <taxon>Rhabditomorpha</taxon>
        <taxon>Strongyloidea</taxon>
        <taxon>Heligmosomidae</taxon>
        <taxon>Heligmosomoides</taxon>
    </lineage>
</organism>
<evidence type="ECO:0000313" key="8">
    <source>
        <dbReference type="EMBL" id="VDO94987.1"/>
    </source>
</evidence>
<keyword evidence="5" id="KW-0067">ATP-binding</keyword>
<evidence type="ECO:0000256" key="2">
    <source>
        <dbReference type="ARBA" id="ARBA00022679"/>
    </source>
</evidence>
<proteinExistence type="predicted"/>
<feature type="compositionally biased region" description="Low complexity" evidence="6">
    <location>
        <begin position="44"/>
        <end position="55"/>
    </location>
</feature>
<dbReference type="PANTHER" id="PTHR11584">
    <property type="entry name" value="SERINE/THREONINE PROTEIN KINASE"/>
    <property type="match status" value="1"/>
</dbReference>
<dbReference type="OrthoDB" id="1043025at2759"/>
<dbReference type="GO" id="GO:0005524">
    <property type="term" value="F:ATP binding"/>
    <property type="evidence" value="ECO:0007669"/>
    <property type="project" value="UniProtKB-KW"/>
</dbReference>
<dbReference type="Pfam" id="PF00069">
    <property type="entry name" value="Pkinase"/>
    <property type="match status" value="1"/>
</dbReference>